<comment type="catalytic activity">
    <reaction evidence="14 15 16">
        <text>guanosine(37) in tRNA + S-adenosyl-L-methionine = N(1)-methylguanosine(37) in tRNA + S-adenosyl-L-homocysteine + H(+)</text>
        <dbReference type="Rhea" id="RHEA:36899"/>
        <dbReference type="Rhea" id="RHEA-COMP:10145"/>
        <dbReference type="Rhea" id="RHEA-COMP:10147"/>
        <dbReference type="ChEBI" id="CHEBI:15378"/>
        <dbReference type="ChEBI" id="CHEBI:57856"/>
        <dbReference type="ChEBI" id="CHEBI:59789"/>
        <dbReference type="ChEBI" id="CHEBI:73542"/>
        <dbReference type="ChEBI" id="CHEBI:74269"/>
        <dbReference type="EC" id="2.1.1.228"/>
    </reaction>
</comment>
<evidence type="ECO:0000256" key="8">
    <source>
        <dbReference type="ARBA" id="ARBA00022603"/>
    </source>
</evidence>
<dbReference type="InterPro" id="IPR029026">
    <property type="entry name" value="tRNA_m1G_MTases_N"/>
</dbReference>
<accession>A0ABP9HA11</accession>
<keyword evidence="9 15" id="KW-0808">Transferase</keyword>
<dbReference type="SUPFAM" id="SSF75217">
    <property type="entry name" value="alpha/beta knot"/>
    <property type="match status" value="1"/>
</dbReference>
<comment type="subcellular location">
    <subcellularLocation>
        <location evidence="2 15 16">Cytoplasm</location>
    </subcellularLocation>
</comment>
<evidence type="ECO:0000256" key="14">
    <source>
        <dbReference type="ARBA" id="ARBA00047783"/>
    </source>
</evidence>
<dbReference type="InterPro" id="IPR023148">
    <property type="entry name" value="tRNA_m1G_MeTrfase_C_sf"/>
</dbReference>
<keyword evidence="10 15" id="KW-0949">S-adenosyl-L-methionine</keyword>
<evidence type="ECO:0000256" key="11">
    <source>
        <dbReference type="ARBA" id="ARBA00022694"/>
    </source>
</evidence>
<dbReference type="NCBIfam" id="NF000648">
    <property type="entry name" value="PRK00026.1"/>
    <property type="match status" value="1"/>
</dbReference>
<dbReference type="HAMAP" id="MF_00605">
    <property type="entry name" value="TrmD"/>
    <property type="match status" value="1"/>
</dbReference>
<feature type="binding site" evidence="15">
    <location>
        <position position="117"/>
    </location>
    <ligand>
        <name>S-adenosyl-L-methionine</name>
        <dbReference type="ChEBI" id="CHEBI:59789"/>
    </ligand>
</feature>
<dbReference type="PIRSF" id="PIRSF000386">
    <property type="entry name" value="tRNA_mtase"/>
    <property type="match status" value="1"/>
</dbReference>
<dbReference type="PANTHER" id="PTHR46417">
    <property type="entry name" value="TRNA (GUANINE-N(1)-)-METHYLTRANSFERASE"/>
    <property type="match status" value="1"/>
</dbReference>
<dbReference type="NCBIfam" id="TIGR00088">
    <property type="entry name" value="trmD"/>
    <property type="match status" value="1"/>
</dbReference>
<comment type="similarity">
    <text evidence="3 15 16">Belongs to the RNA methyltransferase TrmD family.</text>
</comment>
<proteinExistence type="inferred from homology"/>
<organism evidence="18 19">
    <name type="scientific">Kineococcus glutinatus</name>
    <dbReference type="NCBI Taxonomy" id="1070872"/>
    <lineage>
        <taxon>Bacteria</taxon>
        <taxon>Bacillati</taxon>
        <taxon>Actinomycetota</taxon>
        <taxon>Actinomycetes</taxon>
        <taxon>Kineosporiales</taxon>
        <taxon>Kineosporiaceae</taxon>
        <taxon>Kineococcus</taxon>
    </lineage>
</organism>
<protein>
    <recommendedName>
        <fullName evidence="6 15">tRNA (guanine-N(1)-)-methyltransferase</fullName>
        <ecNumber evidence="5 15">2.1.1.228</ecNumber>
    </recommendedName>
    <alternativeName>
        <fullName evidence="12 15">M1G-methyltransferase</fullName>
    </alternativeName>
    <alternativeName>
        <fullName evidence="13 15">tRNA [GM37] methyltransferase</fullName>
    </alternativeName>
</protein>
<feature type="binding site" evidence="15">
    <location>
        <begin position="141"/>
        <end position="146"/>
    </location>
    <ligand>
        <name>S-adenosyl-L-methionine</name>
        <dbReference type="ChEBI" id="CHEBI:59789"/>
    </ligand>
</feature>
<dbReference type="EMBL" id="BAABIL010000057">
    <property type="protein sequence ID" value="GAA4965320.1"/>
    <property type="molecule type" value="Genomic_DNA"/>
</dbReference>
<name>A0ABP9HA11_9ACTN</name>
<evidence type="ECO:0000313" key="19">
    <source>
        <dbReference type="Proteomes" id="UP001501195"/>
    </source>
</evidence>
<comment type="caution">
    <text evidence="18">The sequence shown here is derived from an EMBL/GenBank/DDBJ whole genome shotgun (WGS) entry which is preliminary data.</text>
</comment>
<evidence type="ECO:0000256" key="1">
    <source>
        <dbReference type="ARBA" id="ARBA00002634"/>
    </source>
</evidence>
<dbReference type="RefSeq" id="WP_345710804.1">
    <property type="nucleotide sequence ID" value="NZ_BAABIL010000057.1"/>
</dbReference>
<dbReference type="Gene3D" id="3.40.1280.10">
    <property type="match status" value="1"/>
</dbReference>
<dbReference type="Proteomes" id="UP001501195">
    <property type="component" value="Unassembled WGS sequence"/>
</dbReference>
<evidence type="ECO:0000256" key="4">
    <source>
        <dbReference type="ARBA" id="ARBA00011738"/>
    </source>
</evidence>
<evidence type="ECO:0000256" key="7">
    <source>
        <dbReference type="ARBA" id="ARBA00022490"/>
    </source>
</evidence>
<keyword evidence="7 15" id="KW-0963">Cytoplasm</keyword>
<feature type="domain" description="tRNA methyltransferase TRMD/TRM10-type" evidence="17">
    <location>
        <begin position="1"/>
        <end position="235"/>
    </location>
</feature>
<dbReference type="InterPro" id="IPR002649">
    <property type="entry name" value="tRNA_m1G_MeTrfase_TrmD"/>
</dbReference>
<sequence length="273" mass="29163">MRVDVVTIFPGYLQPLSLSLLGRARADGLLDLRVHDLREHTHDRHRTVDDTPYGGGAGMLMRPEPWGEALDAVLADPPPGAHPQGPVLLVPSPAGEVFRQAGAVELAAEPWLVFACGRYEGIDARVVQHYADRVRVREVSLGDYVLNGGEVAVLVVVEAVARLLPGVVGNAASIEEESHAAAHDGLLEAPAYTKPPTWRGLDVPAVLSSGHHGLVARWRRDEALRRTARRRPDIVAGLDVAACDGADLRVLAEEGWAPDGSGRFGPAARAVAD</sequence>
<dbReference type="InterPro" id="IPR029028">
    <property type="entry name" value="Alpha/beta_knot_MTases"/>
</dbReference>
<evidence type="ECO:0000256" key="16">
    <source>
        <dbReference type="RuleBase" id="RU003464"/>
    </source>
</evidence>
<dbReference type="EC" id="2.1.1.228" evidence="5 15"/>
<evidence type="ECO:0000256" key="10">
    <source>
        <dbReference type="ARBA" id="ARBA00022691"/>
    </source>
</evidence>
<keyword evidence="8 15" id="KW-0489">Methyltransferase</keyword>
<keyword evidence="11 15" id="KW-0819">tRNA processing</keyword>
<evidence type="ECO:0000256" key="6">
    <source>
        <dbReference type="ARBA" id="ARBA00014679"/>
    </source>
</evidence>
<evidence type="ECO:0000256" key="5">
    <source>
        <dbReference type="ARBA" id="ARBA00012807"/>
    </source>
</evidence>
<dbReference type="InterPro" id="IPR016009">
    <property type="entry name" value="tRNA_MeTrfase_TRMD/TRM10"/>
</dbReference>
<evidence type="ECO:0000313" key="18">
    <source>
        <dbReference type="EMBL" id="GAA4965320.1"/>
    </source>
</evidence>
<evidence type="ECO:0000256" key="13">
    <source>
        <dbReference type="ARBA" id="ARBA00033392"/>
    </source>
</evidence>
<dbReference type="Gene3D" id="1.10.1270.20">
    <property type="entry name" value="tRNA(m1g37)methyltransferase, domain 2"/>
    <property type="match status" value="1"/>
</dbReference>
<dbReference type="PANTHER" id="PTHR46417:SF1">
    <property type="entry name" value="TRNA (GUANINE-N(1)-)-METHYLTRANSFERASE"/>
    <property type="match status" value="1"/>
</dbReference>
<dbReference type="CDD" id="cd18080">
    <property type="entry name" value="TrmD-like"/>
    <property type="match status" value="1"/>
</dbReference>
<evidence type="ECO:0000259" key="17">
    <source>
        <dbReference type="Pfam" id="PF01746"/>
    </source>
</evidence>
<evidence type="ECO:0000256" key="3">
    <source>
        <dbReference type="ARBA" id="ARBA00007630"/>
    </source>
</evidence>
<evidence type="ECO:0000256" key="9">
    <source>
        <dbReference type="ARBA" id="ARBA00022679"/>
    </source>
</evidence>
<gene>
    <name evidence="15 18" type="primary">trmD</name>
    <name evidence="18" type="ORF">GCM10023225_05590</name>
</gene>
<evidence type="ECO:0000256" key="12">
    <source>
        <dbReference type="ARBA" id="ARBA00029736"/>
    </source>
</evidence>
<comment type="function">
    <text evidence="1 15 16">Specifically methylates guanosine-37 in various tRNAs.</text>
</comment>
<keyword evidence="19" id="KW-1185">Reference proteome</keyword>
<reference evidence="19" key="1">
    <citation type="journal article" date="2019" name="Int. J. Syst. Evol. Microbiol.">
        <title>The Global Catalogue of Microorganisms (GCM) 10K type strain sequencing project: providing services to taxonomists for standard genome sequencing and annotation.</title>
        <authorList>
            <consortium name="The Broad Institute Genomics Platform"/>
            <consortium name="The Broad Institute Genome Sequencing Center for Infectious Disease"/>
            <person name="Wu L."/>
            <person name="Ma J."/>
        </authorList>
    </citation>
    <scope>NUCLEOTIDE SEQUENCE [LARGE SCALE GENOMIC DNA]</scope>
    <source>
        <strain evidence="19">JCM 18126</strain>
    </source>
</reference>
<dbReference type="Pfam" id="PF01746">
    <property type="entry name" value="tRNA_m1G_MT"/>
    <property type="match status" value="1"/>
</dbReference>
<comment type="subunit">
    <text evidence="4 15 16">Homodimer.</text>
</comment>
<evidence type="ECO:0000256" key="2">
    <source>
        <dbReference type="ARBA" id="ARBA00004496"/>
    </source>
</evidence>
<evidence type="ECO:0000256" key="15">
    <source>
        <dbReference type="HAMAP-Rule" id="MF_00605"/>
    </source>
</evidence>